<organism evidence="1 2">
    <name type="scientific">Paenibacillus sepulcri</name>
    <dbReference type="NCBI Taxonomy" id="359917"/>
    <lineage>
        <taxon>Bacteria</taxon>
        <taxon>Bacillati</taxon>
        <taxon>Bacillota</taxon>
        <taxon>Bacilli</taxon>
        <taxon>Bacillales</taxon>
        <taxon>Paenibacillaceae</taxon>
        <taxon>Paenibacillus</taxon>
    </lineage>
</organism>
<comment type="caution">
    <text evidence="1">The sequence shown here is derived from an EMBL/GenBank/DDBJ whole genome shotgun (WGS) entry which is preliminary data.</text>
</comment>
<evidence type="ECO:0000313" key="2">
    <source>
        <dbReference type="Proteomes" id="UP001519887"/>
    </source>
</evidence>
<dbReference type="RefSeq" id="WP_210037461.1">
    <property type="nucleotide sequence ID" value="NZ_JBHLVU010000004.1"/>
</dbReference>
<dbReference type="EMBL" id="JAHZIK010000540">
    <property type="protein sequence ID" value="MBW7456289.1"/>
    <property type="molecule type" value="Genomic_DNA"/>
</dbReference>
<evidence type="ECO:0000313" key="1">
    <source>
        <dbReference type="EMBL" id="MBW7456289.1"/>
    </source>
</evidence>
<sequence>MSANMEQQFAEQGYVVIEDLFSTEEVRKLKLEVARVLEEVKKEKGAEAVKHGVYVGMSAASALFKQAAAKPELAAVLKKIIGEQVIFLSDKVVFKDSKVDFGSPWHQDYPYWEGSHKYSVWIALDDAARENGCLKILPGSHLKGALHHGEGDNDGNGFSSRLKEEDIDQSQIVDLPASRGTAIVFHDLLFHASYPNQSGKDRVALISTYKDGTQEDPSYEWAKAAFPI</sequence>
<accession>A0ABS7C5V7</accession>
<keyword evidence="1" id="KW-0223">Dioxygenase</keyword>
<reference evidence="1 2" key="1">
    <citation type="submission" date="2021-07" db="EMBL/GenBank/DDBJ databases">
        <title>Paenibacillus radiodurans sp. nov., isolated from the southeastern edge of Tengger Desert.</title>
        <authorList>
            <person name="Zhang G."/>
        </authorList>
    </citation>
    <scope>NUCLEOTIDE SEQUENCE [LARGE SCALE GENOMIC DNA]</scope>
    <source>
        <strain evidence="1 2">CCM 7311</strain>
    </source>
</reference>
<dbReference type="Pfam" id="PF05721">
    <property type="entry name" value="PhyH"/>
    <property type="match status" value="1"/>
</dbReference>
<gene>
    <name evidence="1" type="ORF">K0U00_19840</name>
</gene>
<dbReference type="PANTHER" id="PTHR20883">
    <property type="entry name" value="PHYTANOYL-COA DIOXYGENASE DOMAIN CONTAINING 1"/>
    <property type="match status" value="1"/>
</dbReference>
<dbReference type="Proteomes" id="UP001519887">
    <property type="component" value="Unassembled WGS sequence"/>
</dbReference>
<name>A0ABS7C5V7_9BACL</name>
<proteinExistence type="predicted"/>
<protein>
    <submittedName>
        <fullName evidence="1">Phytanoyl-CoA dioxygenase family protein</fullName>
    </submittedName>
</protein>
<dbReference type="SUPFAM" id="SSF51197">
    <property type="entry name" value="Clavaminate synthase-like"/>
    <property type="match status" value="1"/>
</dbReference>
<keyword evidence="2" id="KW-1185">Reference proteome</keyword>
<dbReference type="PANTHER" id="PTHR20883:SF46">
    <property type="entry name" value="PHYTANOYL-COA HYDROXYLASE"/>
    <property type="match status" value="1"/>
</dbReference>
<keyword evidence="1" id="KW-0560">Oxidoreductase</keyword>
<dbReference type="InterPro" id="IPR008775">
    <property type="entry name" value="Phytyl_CoA_dOase-like"/>
</dbReference>
<dbReference type="GO" id="GO:0051213">
    <property type="term" value="F:dioxygenase activity"/>
    <property type="evidence" value="ECO:0007669"/>
    <property type="project" value="UniProtKB-KW"/>
</dbReference>
<dbReference type="Gene3D" id="2.60.120.620">
    <property type="entry name" value="q2cbj1_9rhob like domain"/>
    <property type="match status" value="1"/>
</dbReference>